<proteinExistence type="predicted"/>
<gene>
    <name evidence="1" type="ORF">E2C01_084687</name>
</gene>
<dbReference type="EMBL" id="VSRR010081993">
    <property type="protein sequence ID" value="MPC89728.1"/>
    <property type="molecule type" value="Genomic_DNA"/>
</dbReference>
<organism evidence="1 2">
    <name type="scientific">Portunus trituberculatus</name>
    <name type="common">Swimming crab</name>
    <name type="synonym">Neptunus trituberculatus</name>
    <dbReference type="NCBI Taxonomy" id="210409"/>
    <lineage>
        <taxon>Eukaryota</taxon>
        <taxon>Metazoa</taxon>
        <taxon>Ecdysozoa</taxon>
        <taxon>Arthropoda</taxon>
        <taxon>Crustacea</taxon>
        <taxon>Multicrustacea</taxon>
        <taxon>Malacostraca</taxon>
        <taxon>Eumalacostraca</taxon>
        <taxon>Eucarida</taxon>
        <taxon>Decapoda</taxon>
        <taxon>Pleocyemata</taxon>
        <taxon>Brachyura</taxon>
        <taxon>Eubrachyura</taxon>
        <taxon>Portunoidea</taxon>
        <taxon>Portunidae</taxon>
        <taxon>Portuninae</taxon>
        <taxon>Portunus</taxon>
    </lineage>
</organism>
<protein>
    <submittedName>
        <fullName evidence="1">Uncharacterized protein</fullName>
    </submittedName>
</protein>
<sequence>MFALPSLPPSLPQLLPSSSLYLPLPPSASLFSPLHPSPPLSLPPYPPLYTWTPTCVSGLINLPVPPPPPPPALLRNTCLPIHLPYCCLPTCPPPAASPSARLICCRLPSHHLSPLRNCYYDRAHL</sequence>
<name>A0A5B7J9Y2_PORTR</name>
<dbReference type="AlphaFoldDB" id="A0A5B7J9Y2"/>
<accession>A0A5B7J9Y2</accession>
<comment type="caution">
    <text evidence="1">The sequence shown here is derived from an EMBL/GenBank/DDBJ whole genome shotgun (WGS) entry which is preliminary data.</text>
</comment>
<evidence type="ECO:0000313" key="2">
    <source>
        <dbReference type="Proteomes" id="UP000324222"/>
    </source>
</evidence>
<evidence type="ECO:0000313" key="1">
    <source>
        <dbReference type="EMBL" id="MPC89728.1"/>
    </source>
</evidence>
<reference evidence="1 2" key="1">
    <citation type="submission" date="2019-05" db="EMBL/GenBank/DDBJ databases">
        <title>Another draft genome of Portunus trituberculatus and its Hox gene families provides insights of decapod evolution.</title>
        <authorList>
            <person name="Jeong J.-H."/>
            <person name="Song I."/>
            <person name="Kim S."/>
            <person name="Choi T."/>
            <person name="Kim D."/>
            <person name="Ryu S."/>
            <person name="Kim W."/>
        </authorList>
    </citation>
    <scope>NUCLEOTIDE SEQUENCE [LARGE SCALE GENOMIC DNA]</scope>
    <source>
        <tissue evidence="1">Muscle</tissue>
    </source>
</reference>
<keyword evidence="2" id="KW-1185">Reference proteome</keyword>
<dbReference type="Proteomes" id="UP000324222">
    <property type="component" value="Unassembled WGS sequence"/>
</dbReference>